<organism evidence="4 5">
    <name type="scientific">Dinghuibacter silviterrae</name>
    <dbReference type="NCBI Taxonomy" id="1539049"/>
    <lineage>
        <taxon>Bacteria</taxon>
        <taxon>Pseudomonadati</taxon>
        <taxon>Bacteroidota</taxon>
        <taxon>Chitinophagia</taxon>
        <taxon>Chitinophagales</taxon>
        <taxon>Chitinophagaceae</taxon>
        <taxon>Dinghuibacter</taxon>
    </lineage>
</organism>
<dbReference type="Proteomes" id="UP000294498">
    <property type="component" value="Unassembled WGS sequence"/>
</dbReference>
<reference evidence="4 5" key="1">
    <citation type="submission" date="2019-03" db="EMBL/GenBank/DDBJ databases">
        <title>Genomic Encyclopedia of Type Strains, Phase IV (KMG-IV): sequencing the most valuable type-strain genomes for metagenomic binning, comparative biology and taxonomic classification.</title>
        <authorList>
            <person name="Goeker M."/>
        </authorList>
    </citation>
    <scope>NUCLEOTIDE SEQUENCE [LARGE SCALE GENOMIC DNA]</scope>
    <source>
        <strain evidence="4 5">DSM 100059</strain>
    </source>
</reference>
<evidence type="ECO:0000259" key="2">
    <source>
        <dbReference type="Pfam" id="PF04773"/>
    </source>
</evidence>
<dbReference type="GO" id="GO:0016989">
    <property type="term" value="F:sigma factor antagonist activity"/>
    <property type="evidence" value="ECO:0007669"/>
    <property type="project" value="TreeGrafter"/>
</dbReference>
<feature type="domain" description="Protein FecR C-terminal" evidence="3">
    <location>
        <begin position="336"/>
        <end position="403"/>
    </location>
</feature>
<sequence length="407" mass="45305">MDELQSYLDIAELAGKFLKGEISSEEWTRLDAWVTQDHRNRILWENLTRESYVQQQLDGFKEGDPGIAWQKLLSAIRSAPEDAVPGEPEPAAAERTTPPRRPMLALARYAAAAAILAAIAIFAYRREAPHPAPAPIAAKTLDDIHPGAAKAQLVLGNGRVLALGGNKKDTIREDDGSQAATTKTELKYANAGANLNENAEFNSMITPRGGEYELVLSDGTKVWLNAASSIRYPTRFTGRERKVWLEGEAYLEVARDAAHPFIIETPRTEVTVLGTCFNIKSYKDEPYERTSLVDGSVKVGTVVLQSGMQATVTTGQKIESGDADLEEALAWRNGLFVFEHEPLESICRKLSRWYNVDFRFEDPKYKSLRFTGRVKRDDHITGLLRMLESTYRVTFEQSGLTLTVKGQ</sequence>
<dbReference type="EMBL" id="SODV01000002">
    <property type="protein sequence ID" value="TDW96912.1"/>
    <property type="molecule type" value="Genomic_DNA"/>
</dbReference>
<evidence type="ECO:0000313" key="5">
    <source>
        <dbReference type="Proteomes" id="UP000294498"/>
    </source>
</evidence>
<accession>A0A4V3GKT8</accession>
<dbReference type="PANTHER" id="PTHR30273">
    <property type="entry name" value="PERIPLASMIC SIGNAL SENSOR AND SIGMA FACTOR ACTIVATOR FECR-RELATED"/>
    <property type="match status" value="1"/>
</dbReference>
<dbReference type="OrthoDB" id="1099963at2"/>
<dbReference type="Gene3D" id="2.60.120.1440">
    <property type="match status" value="1"/>
</dbReference>
<keyword evidence="1" id="KW-0812">Transmembrane</keyword>
<gene>
    <name evidence="4" type="ORF">EDB95_4748</name>
</gene>
<comment type="caution">
    <text evidence="4">The sequence shown here is derived from an EMBL/GenBank/DDBJ whole genome shotgun (WGS) entry which is preliminary data.</text>
</comment>
<evidence type="ECO:0000256" key="1">
    <source>
        <dbReference type="SAM" id="Phobius"/>
    </source>
</evidence>
<keyword evidence="1" id="KW-0472">Membrane</keyword>
<name>A0A4V3GKT8_9BACT</name>
<keyword evidence="1" id="KW-1133">Transmembrane helix</keyword>
<dbReference type="RefSeq" id="WP_133998197.1">
    <property type="nucleotide sequence ID" value="NZ_SODV01000002.1"/>
</dbReference>
<evidence type="ECO:0000313" key="4">
    <source>
        <dbReference type="EMBL" id="TDW96912.1"/>
    </source>
</evidence>
<keyword evidence="5" id="KW-1185">Reference proteome</keyword>
<dbReference type="PANTHER" id="PTHR30273:SF2">
    <property type="entry name" value="PROTEIN FECR"/>
    <property type="match status" value="1"/>
</dbReference>
<feature type="transmembrane region" description="Helical" evidence="1">
    <location>
        <begin position="105"/>
        <end position="124"/>
    </location>
</feature>
<feature type="domain" description="FecR protein" evidence="2">
    <location>
        <begin position="205"/>
        <end position="298"/>
    </location>
</feature>
<evidence type="ECO:0000259" key="3">
    <source>
        <dbReference type="Pfam" id="PF16344"/>
    </source>
</evidence>
<dbReference type="Gene3D" id="3.55.50.30">
    <property type="match status" value="1"/>
</dbReference>
<dbReference type="Pfam" id="PF04773">
    <property type="entry name" value="FecR"/>
    <property type="match status" value="1"/>
</dbReference>
<dbReference type="AlphaFoldDB" id="A0A4V3GKT8"/>
<proteinExistence type="predicted"/>
<protein>
    <submittedName>
        <fullName evidence="4">FecR family protein</fullName>
    </submittedName>
</protein>
<dbReference type="Pfam" id="PF16344">
    <property type="entry name" value="FecR_C"/>
    <property type="match status" value="1"/>
</dbReference>
<dbReference type="InterPro" id="IPR006860">
    <property type="entry name" value="FecR"/>
</dbReference>
<dbReference type="InterPro" id="IPR012373">
    <property type="entry name" value="Ferrdict_sens_TM"/>
</dbReference>
<dbReference type="InterPro" id="IPR032508">
    <property type="entry name" value="FecR_C"/>
</dbReference>